<dbReference type="OMA" id="ICMKALP"/>
<dbReference type="InterPro" id="IPR001929">
    <property type="entry name" value="Germin"/>
</dbReference>
<dbReference type="GO" id="GO:2000280">
    <property type="term" value="P:regulation of root development"/>
    <property type="evidence" value="ECO:0007669"/>
    <property type="project" value="UniProtKB-ARBA"/>
</dbReference>
<evidence type="ECO:0000313" key="14">
    <source>
        <dbReference type="EMBL" id="RZC68389.1"/>
    </source>
</evidence>
<evidence type="ECO:0000256" key="4">
    <source>
        <dbReference type="ARBA" id="ARBA00022525"/>
    </source>
</evidence>
<evidence type="ECO:0000256" key="12">
    <source>
        <dbReference type="SAM" id="SignalP"/>
    </source>
</evidence>
<evidence type="ECO:0000256" key="2">
    <source>
        <dbReference type="ARBA" id="ARBA00007456"/>
    </source>
</evidence>
<dbReference type="FunFam" id="2.60.120.10:FF:000025">
    <property type="entry name" value="germin-like protein subfamily 2 member 1"/>
    <property type="match status" value="2"/>
</dbReference>
<comment type="subcellular location">
    <subcellularLocation>
        <location evidence="1">Secreted</location>
        <location evidence="1">Extracellular space</location>
        <location evidence="1">Apoplast</location>
    </subcellularLocation>
</comment>
<dbReference type="GO" id="GO:0048046">
    <property type="term" value="C:apoplast"/>
    <property type="evidence" value="ECO:0007669"/>
    <property type="project" value="UniProtKB-SubCell"/>
</dbReference>
<feature type="domain" description="Cupin type-1" evidence="13">
    <location>
        <begin position="70"/>
        <end position="218"/>
    </location>
</feature>
<evidence type="ECO:0000256" key="8">
    <source>
        <dbReference type="ARBA" id="ARBA00023211"/>
    </source>
</evidence>
<organism evidence="14 15">
    <name type="scientific">Papaver somniferum</name>
    <name type="common">Opium poppy</name>
    <dbReference type="NCBI Taxonomy" id="3469"/>
    <lineage>
        <taxon>Eukaryota</taxon>
        <taxon>Viridiplantae</taxon>
        <taxon>Streptophyta</taxon>
        <taxon>Embryophyta</taxon>
        <taxon>Tracheophyta</taxon>
        <taxon>Spermatophyta</taxon>
        <taxon>Magnoliopsida</taxon>
        <taxon>Ranunculales</taxon>
        <taxon>Papaveraceae</taxon>
        <taxon>Papaveroideae</taxon>
        <taxon>Papaver</taxon>
    </lineage>
</organism>
<dbReference type="EMBL" id="CM010721">
    <property type="protein sequence ID" value="RZC68389.1"/>
    <property type="molecule type" value="Genomic_DNA"/>
</dbReference>
<evidence type="ECO:0000313" key="15">
    <source>
        <dbReference type="Proteomes" id="UP000316621"/>
    </source>
</evidence>
<dbReference type="SMART" id="SM00835">
    <property type="entry name" value="Cupin_1"/>
    <property type="match status" value="2"/>
</dbReference>
<keyword evidence="4" id="KW-0964">Secreted</keyword>
<feature type="binding site" evidence="9">
    <location>
        <position position="125"/>
    </location>
    <ligand>
        <name>oxalate</name>
        <dbReference type="ChEBI" id="CHEBI:30623"/>
    </ligand>
</feature>
<keyword evidence="8 9" id="KW-0464">Manganese</keyword>
<keyword evidence="6 12" id="KW-0732">Signal</keyword>
<dbReference type="Gramene" id="RZC68389">
    <property type="protein sequence ID" value="RZC68389"/>
    <property type="gene ID" value="C5167_031669"/>
</dbReference>
<evidence type="ECO:0000259" key="13">
    <source>
        <dbReference type="SMART" id="SM00835"/>
    </source>
</evidence>
<dbReference type="PANTHER" id="PTHR31238">
    <property type="entry name" value="GERMIN-LIKE PROTEIN SUBFAMILY 3 MEMBER 3"/>
    <property type="match status" value="1"/>
</dbReference>
<dbReference type="InterPro" id="IPR011051">
    <property type="entry name" value="RmlC_Cupin_sf"/>
</dbReference>
<dbReference type="InterPro" id="IPR006045">
    <property type="entry name" value="Cupin_1"/>
</dbReference>
<comment type="similarity">
    <text evidence="2">Belongs to the germin family.</text>
</comment>
<feature type="signal peptide" evidence="12">
    <location>
        <begin position="1"/>
        <end position="31"/>
    </location>
</feature>
<dbReference type="AlphaFoldDB" id="A0A4Y7K8X8"/>
<feature type="binding site" evidence="10">
    <location>
        <position position="125"/>
    </location>
    <ligand>
        <name>Mn(2+)</name>
        <dbReference type="ChEBI" id="CHEBI:29035"/>
    </ligand>
</feature>
<dbReference type="CDD" id="cd02241">
    <property type="entry name" value="cupin_OxOx"/>
    <property type="match status" value="2"/>
</dbReference>
<dbReference type="GO" id="GO:0010497">
    <property type="term" value="P:plasmodesmata-mediated intercellular transport"/>
    <property type="evidence" value="ECO:0007669"/>
    <property type="project" value="UniProtKB-ARBA"/>
</dbReference>
<dbReference type="InterPro" id="IPR014710">
    <property type="entry name" value="RmlC-like_jellyroll"/>
</dbReference>
<evidence type="ECO:0000256" key="1">
    <source>
        <dbReference type="ARBA" id="ARBA00004271"/>
    </source>
</evidence>
<feature type="chain" id="PRO_5021419585" description="Cupin type-1 domain-containing protein" evidence="12">
    <location>
        <begin position="32"/>
        <end position="455"/>
    </location>
</feature>
<dbReference type="GO" id="GO:0030145">
    <property type="term" value="F:manganese ion binding"/>
    <property type="evidence" value="ECO:0007669"/>
    <property type="project" value="InterPro"/>
</dbReference>
<keyword evidence="5 9" id="KW-0479">Metal-binding</keyword>
<keyword evidence="15" id="KW-1185">Reference proteome</keyword>
<dbReference type="PRINTS" id="PR00325">
    <property type="entry name" value="GERMIN"/>
</dbReference>
<evidence type="ECO:0000256" key="5">
    <source>
        <dbReference type="ARBA" id="ARBA00022723"/>
    </source>
</evidence>
<evidence type="ECO:0000256" key="10">
    <source>
        <dbReference type="PIRSR" id="PIRSR601929-2"/>
    </source>
</evidence>
<dbReference type="GO" id="GO:0009506">
    <property type="term" value="C:plasmodesma"/>
    <property type="evidence" value="ECO:0007669"/>
    <property type="project" value="UniProtKB-ARBA"/>
</dbReference>
<keyword evidence="7 11" id="KW-1015">Disulfide bond</keyword>
<dbReference type="Pfam" id="PF00190">
    <property type="entry name" value="Cupin_1"/>
    <property type="match status" value="2"/>
</dbReference>
<dbReference type="PROSITE" id="PS51257">
    <property type="entry name" value="PROKAR_LIPOPROTEIN"/>
    <property type="match status" value="1"/>
</dbReference>
<accession>A0A4Y7K8X8</accession>
<feature type="binding site" evidence="10">
    <location>
        <position position="120"/>
    </location>
    <ligand>
        <name>Mn(2+)</name>
        <dbReference type="ChEBI" id="CHEBI:29035"/>
    </ligand>
</feature>
<dbReference type="SUPFAM" id="SSF51182">
    <property type="entry name" value="RmlC-like cupins"/>
    <property type="match status" value="2"/>
</dbReference>
<feature type="disulfide bond" evidence="11">
    <location>
        <begin position="41"/>
        <end position="56"/>
    </location>
</feature>
<feature type="binding site" evidence="10">
    <location>
        <position position="164"/>
    </location>
    <ligand>
        <name>Mn(2+)</name>
        <dbReference type="ChEBI" id="CHEBI:29035"/>
    </ligand>
</feature>
<feature type="binding site" evidence="10">
    <location>
        <position position="118"/>
    </location>
    <ligand>
        <name>Mn(2+)</name>
        <dbReference type="ChEBI" id="CHEBI:29035"/>
    </ligand>
</feature>
<evidence type="ECO:0000256" key="11">
    <source>
        <dbReference type="PIRSR" id="PIRSR601929-3"/>
    </source>
</evidence>
<dbReference type="Proteomes" id="UP000316621">
    <property type="component" value="Chromosome 7"/>
</dbReference>
<feature type="binding site" evidence="9">
    <location>
        <position position="120"/>
    </location>
    <ligand>
        <name>oxalate</name>
        <dbReference type="ChEBI" id="CHEBI:30623"/>
    </ligand>
</feature>
<gene>
    <name evidence="14" type="ORF">C5167_031669</name>
</gene>
<sequence length="455" mass="49643">MAGKFNFKTTSSFFLALCLTVILFFTLSCFSADPDPLQDFCVADLNSTIKINGYPCKPGSEVRSDDFFFSGLMKGASTENPFGLGLKSGNVHNFPGLNTQGITVSRIDVAPGGIIPLHTHPRSSEANFIMKGKVYFGFISTTDVLYLKVMEAKELFIVPRGLVHFAKNVGRGKAIVLAIFKSQHPGFPTLPNNFFASHPTIPNDILSKNLLVDEKLIIIVKSNVKTTSSFFLVLCLTVVMFFTLSCFSADPDPLQDICVADLNSTIRVNGFPCKPESQVTSEDFFFSGLMTGASTANPERFGVQRGDVFTFPGLNTQGLTVSRIDLAPGGIIPLHVHPRGSQANLLIKGKLFFGFITTTDILYGKVMKPFELNIIPRGLVHFAANVGPGNVLVIAALNSQNPGFSRIPSNLFNSTPEIPNYILARNFRVNEKIIAFIKSKFDFNVSLATTTRGNI</sequence>
<protein>
    <recommendedName>
        <fullName evidence="13">Cupin type-1 domain-containing protein</fullName>
    </recommendedName>
</protein>
<evidence type="ECO:0000256" key="9">
    <source>
        <dbReference type="PIRSR" id="PIRSR601929-1"/>
    </source>
</evidence>
<feature type="domain" description="Cupin type-1" evidence="13">
    <location>
        <begin position="287"/>
        <end position="435"/>
    </location>
</feature>
<dbReference type="Gene3D" id="2.60.120.10">
    <property type="entry name" value="Jelly Rolls"/>
    <property type="match status" value="2"/>
</dbReference>
<evidence type="ECO:0000256" key="7">
    <source>
        <dbReference type="ARBA" id="ARBA00023157"/>
    </source>
</evidence>
<evidence type="ECO:0000256" key="3">
    <source>
        <dbReference type="ARBA" id="ARBA00022523"/>
    </source>
</evidence>
<name>A0A4Y7K8X8_PAPSO</name>
<keyword evidence="3" id="KW-0052">Apoplast</keyword>
<proteinExistence type="inferred from homology"/>
<evidence type="ECO:0000256" key="6">
    <source>
        <dbReference type="ARBA" id="ARBA00022729"/>
    </source>
</evidence>
<reference evidence="14 15" key="1">
    <citation type="journal article" date="2018" name="Science">
        <title>The opium poppy genome and morphinan production.</title>
        <authorList>
            <person name="Guo L."/>
            <person name="Winzer T."/>
            <person name="Yang X."/>
            <person name="Li Y."/>
            <person name="Ning Z."/>
            <person name="He Z."/>
            <person name="Teodor R."/>
            <person name="Lu Y."/>
            <person name="Bowser T.A."/>
            <person name="Graham I.A."/>
            <person name="Ye K."/>
        </authorList>
    </citation>
    <scope>NUCLEOTIDE SEQUENCE [LARGE SCALE GENOMIC DNA]</scope>
    <source>
        <strain evidence="15">cv. HN1</strain>
        <tissue evidence="14">Leaves</tissue>
    </source>
</reference>